<name>A0A176WA61_MARPO</name>
<accession>A0A176WA61</accession>
<dbReference type="GO" id="GO:0008374">
    <property type="term" value="F:O-acyltransferase activity"/>
    <property type="evidence" value="ECO:0007669"/>
    <property type="project" value="InterPro"/>
</dbReference>
<evidence type="ECO:0000256" key="9">
    <source>
        <dbReference type="SAM" id="Phobius"/>
    </source>
</evidence>
<dbReference type="Pfam" id="PF13813">
    <property type="entry name" value="MBOAT_2"/>
    <property type="match status" value="1"/>
</dbReference>
<feature type="transmembrane region" description="Helical" evidence="9">
    <location>
        <begin position="196"/>
        <end position="214"/>
    </location>
</feature>
<comment type="similarity">
    <text evidence="3">Belongs to the wax synthase family.</text>
</comment>
<keyword evidence="6 9" id="KW-1133">Transmembrane helix</keyword>
<keyword evidence="12" id="KW-1185">Reference proteome</keyword>
<dbReference type="InterPro" id="IPR032805">
    <property type="entry name" value="Wax_synthase_dom"/>
</dbReference>
<feature type="domain" description="Wax synthase" evidence="10">
    <location>
        <begin position="260"/>
        <end position="350"/>
    </location>
</feature>
<dbReference type="GO" id="GO:0016020">
    <property type="term" value="C:membrane"/>
    <property type="evidence" value="ECO:0007669"/>
    <property type="project" value="UniProtKB-SubCell"/>
</dbReference>
<evidence type="ECO:0000256" key="3">
    <source>
        <dbReference type="ARBA" id="ARBA00007282"/>
    </source>
</evidence>
<feature type="transmembrane region" description="Helical" evidence="9">
    <location>
        <begin position="31"/>
        <end position="50"/>
    </location>
</feature>
<sequence length="452" mass="50750">MVGLTGRFEFVWLVLGGMAHVYYVVLRLPKGWPRLLALMPLLPFYVVVPWRAPTQLERAVQSFFFLWLGAFKLVLLAYGMGPALDPWTMSSFPRFLTGMSFSLHVHSNAASASPSHASIIKNSAEDDGEIRRSSQASSQAKGGYRNGLVSRKSGARGNGSGEEEIDERRRNGGGDVSKAKERMPIWLHDLVNSRDWRLVLLRCLFYFVTIGFWLQIYSGQAQIPKHILYSSYTVLLYFGVLFAFELPAVVAASVFGVQLPAQFNMPFLATSLADFWGRRWNLLVNNLLRVSIYNPILLGFGGGLSGKRSSQKERAIATLAAFTVSGIMHEIILFYMSARDPTFEISMFFILNGVATVFEGWCKHKFSNPPELVRRVITLSFLSVTSVWLFYPPLVRDDSDKQNIEDLNKFVFWMQFADTPEIAESFTASAGGSANNDIYSTYKSQTPEKAMN</sequence>
<evidence type="ECO:0000256" key="2">
    <source>
        <dbReference type="ARBA" id="ARBA00005179"/>
    </source>
</evidence>
<proteinExistence type="inferred from homology"/>
<feature type="transmembrane region" description="Helical" evidence="9">
    <location>
        <begin position="234"/>
        <end position="257"/>
    </location>
</feature>
<evidence type="ECO:0000256" key="5">
    <source>
        <dbReference type="ARBA" id="ARBA00022692"/>
    </source>
</evidence>
<feature type="compositionally biased region" description="Basic and acidic residues" evidence="8">
    <location>
        <begin position="166"/>
        <end position="177"/>
    </location>
</feature>
<keyword evidence="7 9" id="KW-0472">Membrane</keyword>
<dbReference type="EMBL" id="LVLJ01001372">
    <property type="protein sequence ID" value="OAE30000.1"/>
    <property type="molecule type" value="Genomic_DNA"/>
</dbReference>
<evidence type="ECO:0000256" key="7">
    <source>
        <dbReference type="ARBA" id="ARBA00023136"/>
    </source>
</evidence>
<feature type="region of interest" description="Disordered" evidence="8">
    <location>
        <begin position="125"/>
        <end position="177"/>
    </location>
</feature>
<keyword evidence="4" id="KW-0808">Transferase</keyword>
<dbReference type="PANTHER" id="PTHR31595:SF57">
    <property type="entry name" value="OS04G0481900 PROTEIN"/>
    <property type="match status" value="1"/>
</dbReference>
<dbReference type="PANTHER" id="PTHR31595">
    <property type="entry name" value="LONG-CHAIN-ALCOHOL O-FATTY-ACYLTRANSFERASE 3-RELATED"/>
    <property type="match status" value="1"/>
</dbReference>
<protein>
    <recommendedName>
        <fullName evidence="10">Wax synthase domain-containing protein</fullName>
    </recommendedName>
</protein>
<organism evidence="11 12">
    <name type="scientific">Marchantia polymorpha subsp. ruderalis</name>
    <dbReference type="NCBI Taxonomy" id="1480154"/>
    <lineage>
        <taxon>Eukaryota</taxon>
        <taxon>Viridiplantae</taxon>
        <taxon>Streptophyta</taxon>
        <taxon>Embryophyta</taxon>
        <taxon>Marchantiophyta</taxon>
        <taxon>Marchantiopsida</taxon>
        <taxon>Marchantiidae</taxon>
        <taxon>Marchantiales</taxon>
        <taxon>Marchantiaceae</taxon>
        <taxon>Marchantia</taxon>
    </lineage>
</organism>
<evidence type="ECO:0000256" key="6">
    <source>
        <dbReference type="ARBA" id="ARBA00022989"/>
    </source>
</evidence>
<evidence type="ECO:0000313" key="12">
    <source>
        <dbReference type="Proteomes" id="UP000077202"/>
    </source>
</evidence>
<feature type="transmembrane region" description="Helical" evidence="9">
    <location>
        <begin position="316"/>
        <end position="336"/>
    </location>
</feature>
<dbReference type="InterPro" id="IPR044851">
    <property type="entry name" value="Wax_synthase"/>
</dbReference>
<evidence type="ECO:0000256" key="1">
    <source>
        <dbReference type="ARBA" id="ARBA00004141"/>
    </source>
</evidence>
<feature type="transmembrane region" description="Helical" evidence="9">
    <location>
        <begin position="62"/>
        <end position="81"/>
    </location>
</feature>
<dbReference type="Proteomes" id="UP000077202">
    <property type="component" value="Unassembled WGS sequence"/>
</dbReference>
<evidence type="ECO:0000256" key="4">
    <source>
        <dbReference type="ARBA" id="ARBA00022679"/>
    </source>
</evidence>
<comment type="subcellular location">
    <subcellularLocation>
        <location evidence="1">Membrane</location>
        <topology evidence="1">Multi-pass membrane protein</topology>
    </subcellularLocation>
</comment>
<gene>
    <name evidence="11" type="ORF">AXG93_3893s1070</name>
</gene>
<comment type="pathway">
    <text evidence="2">Secondary metabolite biosynthesis.</text>
</comment>
<reference evidence="11" key="1">
    <citation type="submission" date="2016-03" db="EMBL/GenBank/DDBJ databases">
        <title>Mechanisms controlling the formation of the plant cell surface in tip-growing cells are functionally conserved among land plants.</title>
        <authorList>
            <person name="Honkanen S."/>
            <person name="Jones V.A."/>
            <person name="Morieri G."/>
            <person name="Champion C."/>
            <person name="Hetherington A.J."/>
            <person name="Kelly S."/>
            <person name="Saint-Marcoux D."/>
            <person name="Proust H."/>
            <person name="Prescott H."/>
            <person name="Dolan L."/>
        </authorList>
    </citation>
    <scope>NUCLEOTIDE SEQUENCE [LARGE SCALE GENOMIC DNA]</scope>
    <source>
        <tissue evidence="11">Whole gametophyte</tissue>
    </source>
</reference>
<evidence type="ECO:0000259" key="10">
    <source>
        <dbReference type="Pfam" id="PF13813"/>
    </source>
</evidence>
<dbReference type="GO" id="GO:0006629">
    <property type="term" value="P:lipid metabolic process"/>
    <property type="evidence" value="ECO:0007669"/>
    <property type="project" value="InterPro"/>
</dbReference>
<evidence type="ECO:0000313" key="11">
    <source>
        <dbReference type="EMBL" id="OAE30000.1"/>
    </source>
</evidence>
<dbReference type="AlphaFoldDB" id="A0A176WA61"/>
<feature type="transmembrane region" description="Helical" evidence="9">
    <location>
        <begin position="7"/>
        <end position="25"/>
    </location>
</feature>
<evidence type="ECO:0000256" key="8">
    <source>
        <dbReference type="SAM" id="MobiDB-lite"/>
    </source>
</evidence>
<keyword evidence="5 9" id="KW-0812">Transmembrane</keyword>
<comment type="caution">
    <text evidence="11">The sequence shown here is derived from an EMBL/GenBank/DDBJ whole genome shotgun (WGS) entry which is preliminary data.</text>
</comment>